<dbReference type="GeneID" id="92367492"/>
<organism evidence="7 8">
    <name type="scientific">Cryptosporidium andersoni</name>
    <dbReference type="NCBI Taxonomy" id="117008"/>
    <lineage>
        <taxon>Eukaryota</taxon>
        <taxon>Sar</taxon>
        <taxon>Alveolata</taxon>
        <taxon>Apicomplexa</taxon>
        <taxon>Conoidasida</taxon>
        <taxon>Coccidia</taxon>
        <taxon>Eucoccidiorida</taxon>
        <taxon>Eimeriorina</taxon>
        <taxon>Cryptosporidiidae</taxon>
        <taxon>Cryptosporidium</taxon>
    </lineage>
</organism>
<dbReference type="OrthoDB" id="10264738at2759"/>
<keyword evidence="8" id="KW-1185">Reference proteome</keyword>
<comment type="caution">
    <text evidence="7">The sequence shown here is derived from an EMBL/GenBank/DDBJ whole genome shotgun (WGS) entry which is preliminary data.</text>
</comment>
<dbReference type="InterPro" id="IPR000222">
    <property type="entry name" value="PP2C_BS"/>
</dbReference>
<dbReference type="InterPro" id="IPR036457">
    <property type="entry name" value="PPM-type-like_dom_sf"/>
</dbReference>
<feature type="domain" description="PPM-type phosphatase" evidence="6">
    <location>
        <begin position="269"/>
        <end position="552"/>
    </location>
</feature>
<dbReference type="PROSITE" id="PS01032">
    <property type="entry name" value="PPM_1"/>
    <property type="match status" value="1"/>
</dbReference>
<dbReference type="Pfam" id="PF00481">
    <property type="entry name" value="PP2C"/>
    <property type="match status" value="1"/>
</dbReference>
<protein>
    <submittedName>
        <fullName evidence="7">Protein phosphatase 2C domain-containing protein</fullName>
    </submittedName>
</protein>
<proteinExistence type="inferred from homology"/>
<comment type="similarity">
    <text evidence="5">Belongs to the PP2C family.</text>
</comment>
<accession>A0A1J4MDQ3</accession>
<dbReference type="GO" id="GO:0046872">
    <property type="term" value="F:metal ion binding"/>
    <property type="evidence" value="ECO:0007669"/>
    <property type="project" value="UniProtKB-KW"/>
</dbReference>
<dbReference type="PROSITE" id="PS51746">
    <property type="entry name" value="PPM_2"/>
    <property type="match status" value="1"/>
</dbReference>
<dbReference type="AlphaFoldDB" id="A0A1J4MDQ3"/>
<dbReference type="CDD" id="cd00143">
    <property type="entry name" value="PP2Cc"/>
    <property type="match status" value="1"/>
</dbReference>
<dbReference type="SUPFAM" id="SSF81606">
    <property type="entry name" value="PP2C-like"/>
    <property type="match status" value="1"/>
</dbReference>
<dbReference type="GO" id="GO:0016020">
    <property type="term" value="C:membrane"/>
    <property type="evidence" value="ECO:0007669"/>
    <property type="project" value="UniProtKB-SubCell"/>
</dbReference>
<evidence type="ECO:0000313" key="7">
    <source>
        <dbReference type="EMBL" id="OII71595.1"/>
    </source>
</evidence>
<evidence type="ECO:0000256" key="2">
    <source>
        <dbReference type="ARBA" id="ARBA00022723"/>
    </source>
</evidence>
<dbReference type="SMART" id="SM00332">
    <property type="entry name" value="PP2Cc"/>
    <property type="match status" value="1"/>
</dbReference>
<dbReference type="InterPro" id="IPR001932">
    <property type="entry name" value="PPM-type_phosphatase-like_dom"/>
</dbReference>
<evidence type="ECO:0000256" key="5">
    <source>
        <dbReference type="RuleBase" id="RU003465"/>
    </source>
</evidence>
<name>A0A1J4MDQ3_9CRYT</name>
<evidence type="ECO:0000256" key="3">
    <source>
        <dbReference type="ARBA" id="ARBA00022801"/>
    </source>
</evidence>
<keyword evidence="2" id="KW-0479">Metal-binding</keyword>
<evidence type="ECO:0000256" key="1">
    <source>
        <dbReference type="ARBA" id="ARBA00004170"/>
    </source>
</evidence>
<keyword evidence="3 5" id="KW-0378">Hydrolase</keyword>
<dbReference type="Gene3D" id="3.60.40.10">
    <property type="entry name" value="PPM-type phosphatase domain"/>
    <property type="match status" value="1"/>
</dbReference>
<dbReference type="VEuPathDB" id="CryptoDB:cand_033080"/>
<dbReference type="Proteomes" id="UP000186804">
    <property type="component" value="Unassembled WGS sequence"/>
</dbReference>
<dbReference type="EMBL" id="LRBS01000121">
    <property type="protein sequence ID" value="OII71595.1"/>
    <property type="molecule type" value="Genomic_DNA"/>
</dbReference>
<sequence>MPQLYAPSGHLFSQNSTNLSSSVNTILNLKNSSNYILGPSKQTTSINSLTSLQARGNQYTDVASFIHRRAARVSRSPSPERFLQNHSKDSEFQKISSTSINSTTYDVPFSGIIGSSCISSLSYLANKQQEKRSASLGKLVENKENYQTVQTGVLEQKLEKEILDLRKQVSDLKKALALRDEENSRLKMKLNFLQNRPGIESMPPIRAKDRHTSKSISRDVKDDEVSLYVCGNPSLINKISVSEFQGKPCLWKPNKNIAQILLREWKISWVCVEGRRTSKAMPNQDDFSILKLNNNTTILAVFDGHGRYGHIVASLVRQKICRGLKKLFEVSETTDMHMNASYNIQMVSFDRLRGVYDLFEQVQTSLEKDGQFGSSGTSVTVAVIHDDRLLMIQLGSSGGLILNSDTGQILYKTKVHTLDNTQERSRIITKDVIVNEKGRFGLLNNFHNSNNSSLSLKTSYSLTRSLGDTDGRSLGILNRPDIWETKVSHKGNVIVIIATDGFWEYSEKINTNFTKLTNQDELESITMKCQDCWMKMSGNTSVDDITVVTIQI</sequence>
<dbReference type="GO" id="GO:0004722">
    <property type="term" value="F:protein serine/threonine phosphatase activity"/>
    <property type="evidence" value="ECO:0007669"/>
    <property type="project" value="InterPro"/>
</dbReference>
<evidence type="ECO:0000259" key="6">
    <source>
        <dbReference type="PROSITE" id="PS51746"/>
    </source>
</evidence>
<keyword evidence="4 5" id="KW-0904">Protein phosphatase</keyword>
<dbReference type="InterPro" id="IPR015655">
    <property type="entry name" value="PP2C"/>
</dbReference>
<evidence type="ECO:0000256" key="4">
    <source>
        <dbReference type="ARBA" id="ARBA00022912"/>
    </source>
</evidence>
<dbReference type="RefSeq" id="XP_067066785.1">
    <property type="nucleotide sequence ID" value="XM_067213534.1"/>
</dbReference>
<reference evidence="7 8" key="1">
    <citation type="submission" date="2016-10" db="EMBL/GenBank/DDBJ databases">
        <title>Reductive evolution of mitochondrial metabolism and differential evolution of invasion-related proteins in Cryptosporidium.</title>
        <authorList>
            <person name="Liu S."/>
            <person name="Roellig D.M."/>
            <person name="Guo Y."/>
            <person name="Li N."/>
            <person name="Frace M.A."/>
            <person name="Tang K."/>
            <person name="Zhang L."/>
            <person name="Feng Y."/>
            <person name="Xiao L."/>
        </authorList>
    </citation>
    <scope>NUCLEOTIDE SEQUENCE [LARGE SCALE GENOMIC DNA]</scope>
    <source>
        <strain evidence="7">30847</strain>
    </source>
</reference>
<gene>
    <name evidence="7" type="ORF">cand_033080</name>
</gene>
<dbReference type="PANTHER" id="PTHR47992">
    <property type="entry name" value="PROTEIN PHOSPHATASE"/>
    <property type="match status" value="1"/>
</dbReference>
<comment type="subcellular location">
    <subcellularLocation>
        <location evidence="1">Membrane</location>
        <topology evidence="1">Peripheral membrane protein</topology>
    </subcellularLocation>
</comment>
<evidence type="ECO:0000313" key="8">
    <source>
        <dbReference type="Proteomes" id="UP000186804"/>
    </source>
</evidence>